<gene>
    <name evidence="3" type="ordered locus">AciPR4_2032</name>
</gene>
<dbReference type="Proteomes" id="UP000006844">
    <property type="component" value="Chromosome"/>
</dbReference>
<evidence type="ECO:0008006" key="5">
    <source>
        <dbReference type="Google" id="ProtNLM"/>
    </source>
</evidence>
<feature type="chain" id="PRO_5003229051" description="Secreted protein" evidence="2">
    <location>
        <begin position="18"/>
        <end position="120"/>
    </location>
</feature>
<dbReference type="HOGENOM" id="CLU_1991586_0_0_0"/>
<keyword evidence="4" id="KW-1185">Reference proteome</keyword>
<dbReference type="eggNOG" id="ENOG50343E0">
    <property type="taxonomic scope" value="Bacteria"/>
</dbReference>
<dbReference type="KEGG" id="tsa:AciPR4_2032"/>
<evidence type="ECO:0000313" key="4">
    <source>
        <dbReference type="Proteomes" id="UP000006844"/>
    </source>
</evidence>
<accession>E8V7C3</accession>
<keyword evidence="2" id="KW-0732">Signal</keyword>
<dbReference type="AlphaFoldDB" id="E8V7C3"/>
<organism evidence="3 4">
    <name type="scientific">Terriglobus saanensis (strain ATCC BAA-1853 / DSM 23119 / SP1PR4)</name>
    <dbReference type="NCBI Taxonomy" id="401053"/>
    <lineage>
        <taxon>Bacteria</taxon>
        <taxon>Pseudomonadati</taxon>
        <taxon>Acidobacteriota</taxon>
        <taxon>Terriglobia</taxon>
        <taxon>Terriglobales</taxon>
        <taxon>Acidobacteriaceae</taxon>
        <taxon>Terriglobus</taxon>
    </lineage>
</organism>
<protein>
    <recommendedName>
        <fullName evidence="5">Secreted protein</fullName>
    </recommendedName>
</protein>
<evidence type="ECO:0000256" key="1">
    <source>
        <dbReference type="SAM" id="MobiDB-lite"/>
    </source>
</evidence>
<reference evidence="3 4" key="1">
    <citation type="journal article" date="2012" name="Stand. Genomic Sci.">
        <title>Complete genome sequence of Terriglobus saanensis type strain SP1PR4(T), an Acidobacteria from tundra soil.</title>
        <authorList>
            <person name="Rawat S.R."/>
            <person name="Mannisto M.K."/>
            <person name="Starovoytov V."/>
            <person name="Goodwin L."/>
            <person name="Nolan M."/>
            <person name="Hauser L."/>
            <person name="Land M."/>
            <person name="Davenport K.W."/>
            <person name="Woyke T."/>
            <person name="Haggblom M.M."/>
        </authorList>
    </citation>
    <scope>NUCLEOTIDE SEQUENCE</scope>
    <source>
        <strain evidence="4">ATCC BAA-1853 / DSM 23119 / SP1PR4</strain>
    </source>
</reference>
<dbReference type="EMBL" id="CP002467">
    <property type="protein sequence ID" value="ADV82836.1"/>
    <property type="molecule type" value="Genomic_DNA"/>
</dbReference>
<name>E8V7C3_TERSS</name>
<feature type="signal peptide" evidence="2">
    <location>
        <begin position="1"/>
        <end position="17"/>
    </location>
</feature>
<sequence>MLLLAVFGLPLASPLFALSRNAEEHVPACCRRGGKHFCAGGGAEKRSSSQAPQFNRPAEMCPFSSQASVIAHHAVRPSNSSAIFASIVSHPCGSAQTESKWRISRDRSRLKRGPPAPVLS</sequence>
<evidence type="ECO:0000313" key="3">
    <source>
        <dbReference type="EMBL" id="ADV82836.1"/>
    </source>
</evidence>
<feature type="region of interest" description="Disordered" evidence="1">
    <location>
        <begin position="91"/>
        <end position="120"/>
    </location>
</feature>
<proteinExistence type="predicted"/>
<evidence type="ECO:0000256" key="2">
    <source>
        <dbReference type="SAM" id="SignalP"/>
    </source>
</evidence>